<dbReference type="EMBL" id="CP053832">
    <property type="protein sequence ID" value="QKF84220.1"/>
    <property type="molecule type" value="Genomic_DNA"/>
</dbReference>
<dbReference type="GeneID" id="97114359"/>
<dbReference type="OrthoDB" id="5329408at2"/>
<proteinExistence type="predicted"/>
<keyword evidence="1" id="KW-0812">Transmembrane</keyword>
<organism evidence="2 5">
    <name type="scientific">Campylobacter ureolyticus</name>
    <dbReference type="NCBI Taxonomy" id="827"/>
    <lineage>
        <taxon>Bacteria</taxon>
        <taxon>Pseudomonadati</taxon>
        <taxon>Campylobacterota</taxon>
        <taxon>Epsilonproteobacteria</taxon>
        <taxon>Campylobacterales</taxon>
        <taxon>Campylobacteraceae</taxon>
        <taxon>Campylobacter</taxon>
    </lineage>
</organism>
<evidence type="ECO:0000313" key="4">
    <source>
        <dbReference type="Proteomes" id="UP000509722"/>
    </source>
</evidence>
<name>A0A9Q4KMT6_9BACT</name>
<gene>
    <name evidence="3" type="primary">dba</name>
    <name evidence="3" type="ORF">CURT_0727</name>
    <name evidence="2" type="ORF">O6B32_08710</name>
</gene>
<dbReference type="Proteomes" id="UP001075225">
    <property type="component" value="Unassembled WGS sequence"/>
</dbReference>
<feature type="transmembrane region" description="Helical" evidence="1">
    <location>
        <begin position="25"/>
        <end position="42"/>
    </location>
</feature>
<reference evidence="3 4" key="1">
    <citation type="submission" date="2020-05" db="EMBL/GenBank/DDBJ databases">
        <title>Complete genome sequencing of Campylobacter and Arcobacter type strains.</title>
        <authorList>
            <person name="Miller W.G."/>
            <person name="Yee E."/>
        </authorList>
    </citation>
    <scope>NUCLEOTIDE SEQUENCE [LARGE SCALE GENOMIC DNA]</scope>
    <source>
        <strain evidence="3 4">LMG 6451</strain>
    </source>
</reference>
<dbReference type="RefSeq" id="WP_018713816.1">
    <property type="nucleotide sequence ID" value="NZ_CAMPWA010000022.1"/>
</dbReference>
<sequence>MEFLQLLLVLVAVILIMYKPKFENLAFGIVVFSWLFMMYFYVGHKSAGLLTMMNL</sequence>
<keyword evidence="1" id="KW-0472">Membrane</keyword>
<evidence type="ECO:0000313" key="2">
    <source>
        <dbReference type="EMBL" id="MCZ6160559.1"/>
    </source>
</evidence>
<evidence type="ECO:0000256" key="1">
    <source>
        <dbReference type="SAM" id="Phobius"/>
    </source>
</evidence>
<evidence type="ECO:0000313" key="5">
    <source>
        <dbReference type="Proteomes" id="UP001075225"/>
    </source>
</evidence>
<protein>
    <submittedName>
        <fullName evidence="2">Dihydroneopterin aldolase</fullName>
    </submittedName>
    <submittedName>
        <fullName evidence="3">DsbI-accessory protein Dba</fullName>
    </submittedName>
</protein>
<dbReference type="EMBL" id="JAPXGO010000010">
    <property type="protein sequence ID" value="MCZ6160559.1"/>
    <property type="molecule type" value="Genomic_DNA"/>
</dbReference>
<keyword evidence="1" id="KW-1133">Transmembrane helix</keyword>
<reference evidence="2" key="2">
    <citation type="submission" date="2022-12" db="EMBL/GenBank/DDBJ databases">
        <title>Species Delineation and Comparative Genomics within the Campylobacter ureolyticus Complex.</title>
        <authorList>
            <person name="Maki J."/>
            <person name="Howard M."/>
            <person name="Connelly S."/>
            <person name="Hardy D.J."/>
            <person name="Cameron A."/>
        </authorList>
    </citation>
    <scope>NUCLEOTIDE SEQUENCE</scope>
    <source>
        <strain evidence="2">URMC_787</strain>
    </source>
</reference>
<accession>A0A9Q4KMT6</accession>
<evidence type="ECO:0000313" key="3">
    <source>
        <dbReference type="EMBL" id="QKF84220.1"/>
    </source>
</evidence>
<dbReference type="Proteomes" id="UP000509722">
    <property type="component" value="Chromosome"/>
</dbReference>
<dbReference type="AlphaFoldDB" id="A0A9Q4KMT6"/>